<feature type="binding site" evidence="7">
    <location>
        <begin position="26"/>
        <end position="30"/>
    </location>
    <ligand>
        <name>substrate</name>
    </ligand>
</feature>
<feature type="binding site" evidence="7">
    <location>
        <position position="75"/>
    </location>
    <ligand>
        <name>substrate</name>
    </ligand>
</feature>
<comment type="pathway">
    <text evidence="1 7 8">Porphyrin-containing compound metabolism; protoporphyrin-IX biosynthesis; coproporphyrinogen-III from 5-aminolevulinate: step 4/4.</text>
</comment>
<keyword evidence="5 7" id="KW-0456">Lyase</keyword>
<accession>A0ABT6Q7I0</accession>
<dbReference type="PANTHER" id="PTHR21091">
    <property type="entry name" value="METHYLTETRAHYDROFOLATE:HOMOCYSTEINE METHYLTRANSFERASE RELATED"/>
    <property type="match status" value="1"/>
</dbReference>
<evidence type="ECO:0000256" key="8">
    <source>
        <dbReference type="RuleBase" id="RU000554"/>
    </source>
</evidence>
<dbReference type="SUPFAM" id="SSF51726">
    <property type="entry name" value="UROD/MetE-like"/>
    <property type="match status" value="1"/>
</dbReference>
<evidence type="ECO:0000259" key="11">
    <source>
        <dbReference type="PROSITE" id="PS00907"/>
    </source>
</evidence>
<evidence type="ECO:0000313" key="13">
    <source>
        <dbReference type="Proteomes" id="UP001431775"/>
    </source>
</evidence>
<dbReference type="Pfam" id="PF01208">
    <property type="entry name" value="URO-D"/>
    <property type="match status" value="1"/>
</dbReference>
<evidence type="ECO:0000313" key="12">
    <source>
        <dbReference type="EMBL" id="MDI2112732.1"/>
    </source>
</evidence>
<keyword evidence="6 7" id="KW-0627">Porphyrin biosynthesis</keyword>
<reference evidence="12" key="1">
    <citation type="submission" date="2023-05" db="EMBL/GenBank/DDBJ databases">
        <title>Whole genome sequence of Commensalibacter sp.</title>
        <authorList>
            <person name="Charoenyingcharoen P."/>
            <person name="Yukphan P."/>
        </authorList>
    </citation>
    <scope>NUCLEOTIDE SEQUENCE</scope>
    <source>
        <strain evidence="12">TBRC 10068</strain>
    </source>
</reference>
<evidence type="ECO:0000256" key="6">
    <source>
        <dbReference type="ARBA" id="ARBA00023244"/>
    </source>
</evidence>
<comment type="function">
    <text evidence="7">Catalyzes the decarboxylation of four acetate groups of uroporphyrinogen-III to yield coproporphyrinogen-III.</text>
</comment>
<dbReference type="CDD" id="cd00717">
    <property type="entry name" value="URO-D"/>
    <property type="match status" value="1"/>
</dbReference>
<feature type="binding site" evidence="7">
    <location>
        <position position="161"/>
    </location>
    <ligand>
        <name>substrate</name>
    </ligand>
</feature>
<evidence type="ECO:0000256" key="9">
    <source>
        <dbReference type="RuleBase" id="RU004169"/>
    </source>
</evidence>
<gene>
    <name evidence="7 12" type="primary">hemE</name>
    <name evidence="12" type="ORF">QJV33_05460</name>
</gene>
<protein>
    <recommendedName>
        <fullName evidence="3 7">Uroporphyrinogen decarboxylase</fullName>
        <shortName evidence="7">UPD</shortName>
        <shortName evidence="7">URO-D</shortName>
        <ecNumber evidence="3 7">4.1.1.37</ecNumber>
    </recommendedName>
</protein>
<evidence type="ECO:0000256" key="3">
    <source>
        <dbReference type="ARBA" id="ARBA00012288"/>
    </source>
</evidence>
<dbReference type="Gene3D" id="3.20.20.210">
    <property type="match status" value="1"/>
</dbReference>
<dbReference type="InterPro" id="IPR006361">
    <property type="entry name" value="Uroporphyrinogen_deCO2ase_HemE"/>
</dbReference>
<evidence type="ECO:0000256" key="4">
    <source>
        <dbReference type="ARBA" id="ARBA00022793"/>
    </source>
</evidence>
<dbReference type="GO" id="GO:0004853">
    <property type="term" value="F:uroporphyrinogen decarboxylase activity"/>
    <property type="evidence" value="ECO:0007669"/>
    <property type="project" value="UniProtKB-EC"/>
</dbReference>
<feature type="domain" description="Uroporphyrinogen decarboxylase (URO-D)" evidence="11">
    <location>
        <begin position="149"/>
        <end position="165"/>
    </location>
</feature>
<dbReference type="PANTHER" id="PTHR21091:SF169">
    <property type="entry name" value="UROPORPHYRINOGEN DECARBOXYLASE"/>
    <property type="match status" value="1"/>
</dbReference>
<dbReference type="InterPro" id="IPR038071">
    <property type="entry name" value="UROD/MetE-like_sf"/>
</dbReference>
<dbReference type="RefSeq" id="WP_281462363.1">
    <property type="nucleotide sequence ID" value="NZ_JASBAN010000001.1"/>
</dbReference>
<organism evidence="12 13">
    <name type="scientific">Commensalibacter nepenthis</name>
    <dbReference type="NCBI Taxonomy" id="3043872"/>
    <lineage>
        <taxon>Bacteria</taxon>
        <taxon>Pseudomonadati</taxon>
        <taxon>Pseudomonadota</taxon>
        <taxon>Alphaproteobacteria</taxon>
        <taxon>Acetobacterales</taxon>
        <taxon>Acetobacteraceae</taxon>
    </lineage>
</organism>
<dbReference type="NCBIfam" id="TIGR01464">
    <property type="entry name" value="hemE"/>
    <property type="match status" value="1"/>
</dbReference>
<dbReference type="InterPro" id="IPR000257">
    <property type="entry name" value="Uroporphyrinogen_deCOase"/>
</dbReference>
<dbReference type="PROSITE" id="PS00907">
    <property type="entry name" value="UROD_2"/>
    <property type="match status" value="1"/>
</dbReference>
<dbReference type="PROSITE" id="PS00906">
    <property type="entry name" value="UROD_1"/>
    <property type="match status" value="1"/>
</dbReference>
<feature type="domain" description="Uroporphyrinogen decarboxylase (URO-D)" evidence="10">
    <location>
        <begin position="21"/>
        <end position="30"/>
    </location>
</feature>
<evidence type="ECO:0000256" key="1">
    <source>
        <dbReference type="ARBA" id="ARBA00004804"/>
    </source>
</evidence>
<dbReference type="EMBL" id="JASBAN010000001">
    <property type="protein sequence ID" value="MDI2112732.1"/>
    <property type="molecule type" value="Genomic_DNA"/>
</dbReference>
<sequence>MLSINKKLLIVLNGQSVWPPPVWLMRQAGRYLPEFRLLRQQADFLTRCLTPDIAVEITLQPIRRFAFDAAILFSDILILPWALGQDLKFVEGKGPVLPSIQSEQDLQKLNPQQAIEKTEPVLEAIRRLNKIVNSPETIGTAPAQSVTLIGFTGSPFTVACYMVEGGSSKDFATVFKMMYENPSLFDKIIDLLVQTTANYLCRQIEAGAEAVKLFDSWGGLLPVNLFDKYVIQPTRQIVNIVKNKYPHIPIIGFPRLAGSKLQSYLDGTGLQTIGIDQTADISLLNKIIGSEIGFQGNLDPLCLLHNPNMMKQEIHNLCIELKNRPHILNLGHGVLPTTPVEHVYELVNTVRNLKKD</sequence>
<dbReference type="Proteomes" id="UP001431775">
    <property type="component" value="Unassembled WGS sequence"/>
</dbReference>
<feature type="site" description="Transition state stabilizer" evidence="7">
    <location>
        <position position="75"/>
    </location>
</feature>
<comment type="subunit">
    <text evidence="7">Homodimer.</text>
</comment>
<evidence type="ECO:0000256" key="7">
    <source>
        <dbReference type="HAMAP-Rule" id="MF_00218"/>
    </source>
</evidence>
<feature type="binding site" evidence="7">
    <location>
        <position position="332"/>
    </location>
    <ligand>
        <name>substrate</name>
    </ligand>
</feature>
<evidence type="ECO:0000259" key="10">
    <source>
        <dbReference type="PROSITE" id="PS00906"/>
    </source>
</evidence>
<proteinExistence type="inferred from homology"/>
<dbReference type="HAMAP" id="MF_00218">
    <property type="entry name" value="URO_D"/>
    <property type="match status" value="1"/>
</dbReference>
<comment type="caution">
    <text evidence="7">Lacks conserved residue(s) required for the propagation of feature annotation.</text>
</comment>
<dbReference type="EC" id="4.1.1.37" evidence="3 7"/>
<name>A0ABT6Q7I0_9PROT</name>
<evidence type="ECO:0000256" key="5">
    <source>
        <dbReference type="ARBA" id="ARBA00023239"/>
    </source>
</evidence>
<keyword evidence="13" id="KW-1185">Reference proteome</keyword>
<comment type="similarity">
    <text evidence="2 7 9">Belongs to the uroporphyrinogen decarboxylase family.</text>
</comment>
<keyword evidence="7" id="KW-0963">Cytoplasm</keyword>
<comment type="subcellular location">
    <subcellularLocation>
        <location evidence="7">Cytoplasm</location>
    </subcellularLocation>
</comment>
<keyword evidence="4 7" id="KW-0210">Decarboxylase</keyword>
<feature type="binding site" evidence="7">
    <location>
        <position position="216"/>
    </location>
    <ligand>
        <name>substrate</name>
    </ligand>
</feature>
<evidence type="ECO:0000256" key="2">
    <source>
        <dbReference type="ARBA" id="ARBA00009935"/>
    </source>
</evidence>
<comment type="catalytic activity">
    <reaction evidence="7 8">
        <text>uroporphyrinogen III + 4 H(+) = coproporphyrinogen III + 4 CO2</text>
        <dbReference type="Rhea" id="RHEA:19865"/>
        <dbReference type="ChEBI" id="CHEBI:15378"/>
        <dbReference type="ChEBI" id="CHEBI:16526"/>
        <dbReference type="ChEBI" id="CHEBI:57308"/>
        <dbReference type="ChEBI" id="CHEBI:57309"/>
        <dbReference type="EC" id="4.1.1.37"/>
    </reaction>
</comment>
<comment type="caution">
    <text evidence="12">The sequence shown here is derived from an EMBL/GenBank/DDBJ whole genome shotgun (WGS) entry which is preliminary data.</text>
</comment>